<organism evidence="4 5">
    <name type="scientific">Galleria mellonella</name>
    <name type="common">Greater wax moth</name>
    <dbReference type="NCBI Taxonomy" id="7137"/>
    <lineage>
        <taxon>Eukaryota</taxon>
        <taxon>Metazoa</taxon>
        <taxon>Ecdysozoa</taxon>
        <taxon>Arthropoda</taxon>
        <taxon>Hexapoda</taxon>
        <taxon>Insecta</taxon>
        <taxon>Pterygota</taxon>
        <taxon>Neoptera</taxon>
        <taxon>Endopterygota</taxon>
        <taxon>Lepidoptera</taxon>
        <taxon>Glossata</taxon>
        <taxon>Ditrysia</taxon>
        <taxon>Pyraloidea</taxon>
        <taxon>Pyralidae</taxon>
        <taxon>Galleriinae</taxon>
        <taxon>Galleria</taxon>
    </lineage>
</organism>
<reference evidence="5" key="1">
    <citation type="submission" date="2025-08" db="UniProtKB">
        <authorList>
            <consortium name="RefSeq"/>
        </authorList>
    </citation>
    <scope>IDENTIFICATION</scope>
    <source>
        <tissue evidence="5">Whole larvae</tissue>
    </source>
</reference>
<dbReference type="Gene3D" id="2.60.40.640">
    <property type="match status" value="2"/>
</dbReference>
<keyword evidence="2" id="KW-0716">Sensory transduction</keyword>
<feature type="domain" description="Arrestin C-terminal-like" evidence="3">
    <location>
        <begin position="164"/>
        <end position="292"/>
    </location>
</feature>
<dbReference type="Pfam" id="PF02752">
    <property type="entry name" value="Arrestin_C"/>
    <property type="match status" value="1"/>
</dbReference>
<dbReference type="RefSeq" id="XP_052752224.1">
    <property type="nucleotide sequence ID" value="XM_052896264.1"/>
</dbReference>
<comment type="similarity">
    <text evidence="1">Belongs to the arrestin family.</text>
</comment>
<sequence>MPWKTCSVLLNSASAGNLYAGDIVTGSVILEFDKKRKIENISFQVFGFSKAQWTRPKPTMPYIKIYSEKRKVLHIEMDVFGATFGKIISPDIYNFPFHFALPEDLAATFKSFIGKTFYYIKIQANGRCTSKEIIPFVIQRKDNLNRMAEFLKPLTYTFEKTFWNSGAISLSFKTFIGFGSNQTVPFEIVFYNEKKVKIREVNILLIQKRHYSIKEAFADEEKVVCKTEYKTLLSKKHEKIKLSMDVPCLTPSSIKTMDHVINISYVLRVEVVFLFHFTWSEEVPVTLASVPVNHYDFDT</sequence>
<dbReference type="InterPro" id="IPR011021">
    <property type="entry name" value="Arrestin-like_N"/>
</dbReference>
<evidence type="ECO:0000313" key="5">
    <source>
        <dbReference type="RefSeq" id="XP_052752224.1"/>
    </source>
</evidence>
<evidence type="ECO:0000256" key="1">
    <source>
        <dbReference type="ARBA" id="ARBA00005298"/>
    </source>
</evidence>
<dbReference type="InterPro" id="IPR050357">
    <property type="entry name" value="Arrestin_domain-protein"/>
</dbReference>
<evidence type="ECO:0000256" key="2">
    <source>
        <dbReference type="ARBA" id="ARBA00022606"/>
    </source>
</evidence>
<dbReference type="InterPro" id="IPR014752">
    <property type="entry name" value="Arrestin-like_C"/>
</dbReference>
<dbReference type="PANTHER" id="PTHR11188:SF17">
    <property type="entry name" value="FI21816P1"/>
    <property type="match status" value="1"/>
</dbReference>
<name>A0ABM3MLH1_GALME</name>
<gene>
    <name evidence="5" type="primary">LOC113510849</name>
</gene>
<evidence type="ECO:0000313" key="4">
    <source>
        <dbReference type="Proteomes" id="UP001652740"/>
    </source>
</evidence>
<dbReference type="GeneID" id="113510849"/>
<proteinExistence type="inferred from homology"/>
<dbReference type="SUPFAM" id="SSF81296">
    <property type="entry name" value="E set domains"/>
    <property type="match status" value="2"/>
</dbReference>
<dbReference type="Pfam" id="PF00339">
    <property type="entry name" value="Arrestin_N"/>
    <property type="match status" value="1"/>
</dbReference>
<accession>A0ABM3MLH1</accession>
<evidence type="ECO:0000259" key="3">
    <source>
        <dbReference type="SMART" id="SM01017"/>
    </source>
</evidence>
<dbReference type="InterPro" id="IPR014756">
    <property type="entry name" value="Ig_E-set"/>
</dbReference>
<dbReference type="SMART" id="SM01017">
    <property type="entry name" value="Arrestin_C"/>
    <property type="match status" value="1"/>
</dbReference>
<keyword evidence="4" id="KW-1185">Reference proteome</keyword>
<dbReference type="PANTHER" id="PTHR11188">
    <property type="entry name" value="ARRESTIN DOMAIN CONTAINING PROTEIN"/>
    <property type="match status" value="1"/>
</dbReference>
<protein>
    <submittedName>
        <fullName evidence="5">Arrestin domain-containing protein 5-like</fullName>
    </submittedName>
</protein>
<dbReference type="Proteomes" id="UP001652740">
    <property type="component" value="Unplaced"/>
</dbReference>
<dbReference type="InterPro" id="IPR011022">
    <property type="entry name" value="Arrestin_C-like"/>
</dbReference>